<dbReference type="Proteomes" id="UP000272888">
    <property type="component" value="Unassembled WGS sequence"/>
</dbReference>
<evidence type="ECO:0000313" key="2">
    <source>
        <dbReference type="Proteomes" id="UP000272888"/>
    </source>
</evidence>
<name>A0A3A8PBF9_9BACT</name>
<sequence>MGSDLYREGIAQLNAGNTGEAHRLLQEARRQAPDSVDVLHGLALVLDAQGERAQSVALLEEAIARDPTAPGPACDLAMFYLEHQQDARAVEILAPVLAASPDHPQANLGMAMALAKTEPVRARTFVARAMKDPDPEGRAQAEALDQVLAKHAPR</sequence>
<protein>
    <submittedName>
        <fullName evidence="1">Uncharacterized protein</fullName>
    </submittedName>
</protein>
<dbReference type="EMBL" id="RAWB01000477">
    <property type="protein sequence ID" value="RKH49034.1"/>
    <property type="molecule type" value="Genomic_DNA"/>
</dbReference>
<dbReference type="InterPro" id="IPR011990">
    <property type="entry name" value="TPR-like_helical_dom_sf"/>
</dbReference>
<proteinExistence type="predicted"/>
<keyword evidence="2" id="KW-1185">Reference proteome</keyword>
<reference evidence="2" key="1">
    <citation type="submission" date="2018-09" db="EMBL/GenBank/DDBJ databases">
        <authorList>
            <person name="Livingstone P.G."/>
            <person name="Whitworth D.E."/>
        </authorList>
    </citation>
    <scope>NUCLEOTIDE SEQUENCE [LARGE SCALE GENOMIC DNA]</scope>
    <source>
        <strain evidence="2">CA051B</strain>
    </source>
</reference>
<comment type="caution">
    <text evidence="1">The sequence shown here is derived from an EMBL/GenBank/DDBJ whole genome shotgun (WGS) entry which is preliminary data.</text>
</comment>
<dbReference type="Gene3D" id="1.25.40.10">
    <property type="entry name" value="Tetratricopeptide repeat domain"/>
    <property type="match status" value="1"/>
</dbReference>
<dbReference type="SUPFAM" id="SSF48452">
    <property type="entry name" value="TPR-like"/>
    <property type="match status" value="1"/>
</dbReference>
<dbReference type="AlphaFoldDB" id="A0A3A8PBF9"/>
<dbReference type="RefSeq" id="WP_120647067.1">
    <property type="nucleotide sequence ID" value="NZ_RAWB01000477.1"/>
</dbReference>
<accession>A0A3A8PBF9</accession>
<evidence type="ECO:0000313" key="1">
    <source>
        <dbReference type="EMBL" id="RKH49034.1"/>
    </source>
</evidence>
<organism evidence="1 2">
    <name type="scientific">Corallococcus llansteffanensis</name>
    <dbReference type="NCBI Taxonomy" id="2316731"/>
    <lineage>
        <taxon>Bacteria</taxon>
        <taxon>Pseudomonadati</taxon>
        <taxon>Myxococcota</taxon>
        <taxon>Myxococcia</taxon>
        <taxon>Myxococcales</taxon>
        <taxon>Cystobacterineae</taxon>
        <taxon>Myxococcaceae</taxon>
        <taxon>Corallococcus</taxon>
    </lineage>
</organism>
<gene>
    <name evidence="1" type="ORF">D7V93_32445</name>
</gene>
<dbReference type="Pfam" id="PF14559">
    <property type="entry name" value="TPR_19"/>
    <property type="match status" value="1"/>
</dbReference>